<feature type="non-terminal residue" evidence="1">
    <location>
        <position position="34"/>
    </location>
</feature>
<name>X1U9L7_9ZZZZ</name>
<sequence>MGIFDDRSKLEAIVKDFDTSPAAHIKSILLKSYP</sequence>
<protein>
    <submittedName>
        <fullName evidence="1">Uncharacterized protein</fullName>
    </submittedName>
</protein>
<organism evidence="1">
    <name type="scientific">marine sediment metagenome</name>
    <dbReference type="NCBI Taxonomy" id="412755"/>
    <lineage>
        <taxon>unclassified sequences</taxon>
        <taxon>metagenomes</taxon>
        <taxon>ecological metagenomes</taxon>
    </lineage>
</organism>
<dbReference type="EMBL" id="BARW01024843">
    <property type="protein sequence ID" value="GAI96540.1"/>
    <property type="molecule type" value="Genomic_DNA"/>
</dbReference>
<gene>
    <name evidence="1" type="ORF">S12H4_40869</name>
</gene>
<reference evidence="1" key="1">
    <citation type="journal article" date="2014" name="Front. Microbiol.">
        <title>High frequency of phylogenetically diverse reductive dehalogenase-homologous genes in deep subseafloor sedimentary metagenomes.</title>
        <authorList>
            <person name="Kawai M."/>
            <person name="Futagami T."/>
            <person name="Toyoda A."/>
            <person name="Takaki Y."/>
            <person name="Nishi S."/>
            <person name="Hori S."/>
            <person name="Arai W."/>
            <person name="Tsubouchi T."/>
            <person name="Morono Y."/>
            <person name="Uchiyama I."/>
            <person name="Ito T."/>
            <person name="Fujiyama A."/>
            <person name="Inagaki F."/>
            <person name="Takami H."/>
        </authorList>
    </citation>
    <scope>NUCLEOTIDE SEQUENCE</scope>
    <source>
        <strain evidence="1">Expedition CK06-06</strain>
    </source>
</reference>
<proteinExistence type="predicted"/>
<evidence type="ECO:0000313" key="1">
    <source>
        <dbReference type="EMBL" id="GAI96540.1"/>
    </source>
</evidence>
<comment type="caution">
    <text evidence="1">The sequence shown here is derived from an EMBL/GenBank/DDBJ whole genome shotgun (WGS) entry which is preliminary data.</text>
</comment>
<dbReference type="AlphaFoldDB" id="X1U9L7"/>
<accession>X1U9L7</accession>